<dbReference type="PANTHER" id="PTHR43434:SF1">
    <property type="entry name" value="PHOSPHOGLYCOLATE PHOSPHATASE"/>
    <property type="match status" value="1"/>
</dbReference>
<dbReference type="InterPro" id="IPR023198">
    <property type="entry name" value="PGP-like_dom2"/>
</dbReference>
<dbReference type="InterPro" id="IPR041492">
    <property type="entry name" value="HAD_2"/>
</dbReference>
<dbReference type="GO" id="GO:0005829">
    <property type="term" value="C:cytosol"/>
    <property type="evidence" value="ECO:0007669"/>
    <property type="project" value="TreeGrafter"/>
</dbReference>
<gene>
    <name evidence="1" type="ORF">METZ01_LOCUS27298</name>
</gene>
<dbReference type="PANTHER" id="PTHR43434">
    <property type="entry name" value="PHOSPHOGLYCOLATE PHOSPHATASE"/>
    <property type="match status" value="1"/>
</dbReference>
<dbReference type="SFLD" id="SFLDS00003">
    <property type="entry name" value="Haloacid_Dehalogenase"/>
    <property type="match status" value="1"/>
</dbReference>
<organism evidence="1">
    <name type="scientific">marine metagenome</name>
    <dbReference type="NCBI Taxonomy" id="408172"/>
    <lineage>
        <taxon>unclassified sequences</taxon>
        <taxon>metagenomes</taxon>
        <taxon>ecological metagenomes</taxon>
    </lineage>
</organism>
<accession>A0A381Q6E7</accession>
<sequence>MKYKHIVWDWNGTLLDDRWLCIEAINVVLGSRGMPLVSNKNYRDVFCFPVIEYYEKLGFDFTKEHFPIPGFLEYYKSRFKDCNLHKDAEFVLKRINESGLTQSILSAGKQSSLVRWVNHHNIDQLFNHLIGIKNEKADGKIEAGINWLKTSRLEPENILLVGDTIHDSEVSQAMGVKCLLIDIGHVSTKRLNRTGERVLPTLRGILEYLKIE</sequence>
<dbReference type="SFLD" id="SFLDG01129">
    <property type="entry name" value="C1.5:_HAD__Beta-PGM__Phosphata"/>
    <property type="match status" value="1"/>
</dbReference>
<proteinExistence type="predicted"/>
<evidence type="ECO:0008006" key="2">
    <source>
        <dbReference type="Google" id="ProtNLM"/>
    </source>
</evidence>
<dbReference type="InterPro" id="IPR036412">
    <property type="entry name" value="HAD-like_sf"/>
</dbReference>
<name>A0A381Q6E7_9ZZZZ</name>
<evidence type="ECO:0000313" key="1">
    <source>
        <dbReference type="EMBL" id="SUZ74444.1"/>
    </source>
</evidence>
<dbReference type="EMBL" id="UINC01001211">
    <property type="protein sequence ID" value="SUZ74444.1"/>
    <property type="molecule type" value="Genomic_DNA"/>
</dbReference>
<reference evidence="1" key="1">
    <citation type="submission" date="2018-05" db="EMBL/GenBank/DDBJ databases">
        <authorList>
            <person name="Lanie J.A."/>
            <person name="Ng W.-L."/>
            <person name="Kazmierczak K.M."/>
            <person name="Andrzejewski T.M."/>
            <person name="Davidsen T.M."/>
            <person name="Wayne K.J."/>
            <person name="Tettelin H."/>
            <person name="Glass J.I."/>
            <person name="Rusch D."/>
            <person name="Podicherti R."/>
            <person name="Tsui H.-C.T."/>
            <person name="Winkler M.E."/>
        </authorList>
    </citation>
    <scope>NUCLEOTIDE SEQUENCE</scope>
</reference>
<dbReference type="InterPro" id="IPR050155">
    <property type="entry name" value="HAD-like_hydrolase_sf"/>
</dbReference>
<dbReference type="Gene3D" id="1.10.150.240">
    <property type="entry name" value="Putative phosphatase, domain 2"/>
    <property type="match status" value="1"/>
</dbReference>
<dbReference type="GO" id="GO:0006281">
    <property type="term" value="P:DNA repair"/>
    <property type="evidence" value="ECO:0007669"/>
    <property type="project" value="TreeGrafter"/>
</dbReference>
<dbReference type="GO" id="GO:0008967">
    <property type="term" value="F:phosphoglycolate phosphatase activity"/>
    <property type="evidence" value="ECO:0007669"/>
    <property type="project" value="TreeGrafter"/>
</dbReference>
<dbReference type="InterPro" id="IPR023214">
    <property type="entry name" value="HAD_sf"/>
</dbReference>
<dbReference type="SUPFAM" id="SSF56784">
    <property type="entry name" value="HAD-like"/>
    <property type="match status" value="1"/>
</dbReference>
<dbReference type="AlphaFoldDB" id="A0A381Q6E7"/>
<protein>
    <recommendedName>
        <fullName evidence="2">Phosphoglycolate phosphatase</fullName>
    </recommendedName>
</protein>
<dbReference type="Pfam" id="PF13419">
    <property type="entry name" value="HAD_2"/>
    <property type="match status" value="1"/>
</dbReference>
<dbReference type="Gene3D" id="3.40.50.1000">
    <property type="entry name" value="HAD superfamily/HAD-like"/>
    <property type="match status" value="1"/>
</dbReference>